<dbReference type="Proteomes" id="UP001566132">
    <property type="component" value="Unassembled WGS sequence"/>
</dbReference>
<proteinExistence type="inferred from homology"/>
<keyword evidence="3" id="KW-0687">Ribonucleoprotein</keyword>
<dbReference type="Gene3D" id="1.10.287.3980">
    <property type="match status" value="1"/>
</dbReference>
<keyword evidence="2" id="KW-0689">Ribosomal protein</keyword>
<accession>A0ABD1EUZ3</accession>
<evidence type="ECO:0000313" key="4">
    <source>
        <dbReference type="EMBL" id="KAL1502623.1"/>
    </source>
</evidence>
<evidence type="ECO:0000313" key="5">
    <source>
        <dbReference type="Proteomes" id="UP001566132"/>
    </source>
</evidence>
<evidence type="ECO:0000256" key="2">
    <source>
        <dbReference type="ARBA" id="ARBA00022980"/>
    </source>
</evidence>
<organism evidence="4 5">
    <name type="scientific">Hypothenemus hampei</name>
    <name type="common">Coffee berry borer</name>
    <dbReference type="NCBI Taxonomy" id="57062"/>
    <lineage>
        <taxon>Eukaryota</taxon>
        <taxon>Metazoa</taxon>
        <taxon>Ecdysozoa</taxon>
        <taxon>Arthropoda</taxon>
        <taxon>Hexapoda</taxon>
        <taxon>Insecta</taxon>
        <taxon>Pterygota</taxon>
        <taxon>Neoptera</taxon>
        <taxon>Endopterygota</taxon>
        <taxon>Coleoptera</taxon>
        <taxon>Polyphaga</taxon>
        <taxon>Cucujiformia</taxon>
        <taxon>Curculionidae</taxon>
        <taxon>Scolytinae</taxon>
        <taxon>Hypothenemus</taxon>
    </lineage>
</organism>
<keyword evidence="5" id="KW-1185">Reference proteome</keyword>
<dbReference type="Pfam" id="PF00468">
    <property type="entry name" value="Ribosomal_L34"/>
    <property type="match status" value="1"/>
</dbReference>
<dbReference type="AlphaFoldDB" id="A0ABD1EUZ3"/>
<evidence type="ECO:0000256" key="3">
    <source>
        <dbReference type="ARBA" id="ARBA00023274"/>
    </source>
</evidence>
<protein>
    <recommendedName>
        <fullName evidence="6">39S ribosomal protein L34, mitochondrial</fullName>
    </recommendedName>
</protein>
<dbReference type="EMBL" id="JBDJPC010000005">
    <property type="protein sequence ID" value="KAL1502623.1"/>
    <property type="molecule type" value="Genomic_DNA"/>
</dbReference>
<evidence type="ECO:0000256" key="1">
    <source>
        <dbReference type="ARBA" id="ARBA00010111"/>
    </source>
</evidence>
<gene>
    <name evidence="4" type="ORF">ABEB36_007741</name>
</gene>
<evidence type="ECO:0008006" key="6">
    <source>
        <dbReference type="Google" id="ProtNLM"/>
    </source>
</evidence>
<reference evidence="4 5" key="1">
    <citation type="submission" date="2024-05" db="EMBL/GenBank/DDBJ databases">
        <title>Genetic variation in Jamaican populations of the coffee berry borer (Hypothenemus hampei).</title>
        <authorList>
            <person name="Errbii M."/>
            <person name="Myrie A."/>
        </authorList>
    </citation>
    <scope>NUCLEOTIDE SEQUENCE [LARGE SCALE GENOMIC DNA]</scope>
    <source>
        <strain evidence="4">JA-Hopewell-2020-01-JO</strain>
        <tissue evidence="4">Whole body</tissue>
    </source>
</reference>
<name>A0ABD1EUZ3_HYPHA</name>
<dbReference type="InterPro" id="IPR000271">
    <property type="entry name" value="Ribosomal_bL34"/>
</dbReference>
<comment type="caution">
    <text evidence="4">The sequence shown here is derived from an EMBL/GenBank/DDBJ whole genome shotgun (WGS) entry which is preliminary data.</text>
</comment>
<sequence length="96" mass="11041">MSSFSRILTKFLANSNNPSANSNFHSMVCAVQKTQESFTPGGLFTIITRTVIRNYFPRANERKRIVKHGFKTRMSTANGRRVLMNRILKGRFVYSH</sequence>
<comment type="similarity">
    <text evidence="1">Belongs to the bacterial ribosomal protein bL34 family.</text>
</comment>
<dbReference type="GO" id="GO:1990904">
    <property type="term" value="C:ribonucleoprotein complex"/>
    <property type="evidence" value="ECO:0007669"/>
    <property type="project" value="UniProtKB-KW"/>
</dbReference>
<dbReference type="GO" id="GO:0005840">
    <property type="term" value="C:ribosome"/>
    <property type="evidence" value="ECO:0007669"/>
    <property type="project" value="UniProtKB-KW"/>
</dbReference>